<dbReference type="AlphaFoldDB" id="A0AAW1SAJ8"/>
<dbReference type="SUPFAM" id="SSF109715">
    <property type="entry name" value="DEK C-terminal domain"/>
    <property type="match status" value="1"/>
</dbReference>
<reference evidence="4 5" key="1">
    <citation type="journal article" date="2024" name="Nat. Commun.">
        <title>Phylogenomics reveals the evolutionary origins of lichenization in chlorophyte algae.</title>
        <authorList>
            <person name="Puginier C."/>
            <person name="Libourel C."/>
            <person name="Otte J."/>
            <person name="Skaloud P."/>
            <person name="Haon M."/>
            <person name="Grisel S."/>
            <person name="Petersen M."/>
            <person name="Berrin J.G."/>
            <person name="Delaux P.M."/>
            <person name="Dal Grande F."/>
            <person name="Keller J."/>
        </authorList>
    </citation>
    <scope>NUCLEOTIDE SEQUENCE [LARGE SCALE GENOMIC DNA]</scope>
    <source>
        <strain evidence="4 5">SAG 2145</strain>
    </source>
</reference>
<evidence type="ECO:0000259" key="3">
    <source>
        <dbReference type="PROSITE" id="PS51998"/>
    </source>
</evidence>
<comment type="caution">
    <text evidence="4">The sequence shown here is derived from an EMBL/GenBank/DDBJ whole genome shotgun (WGS) entry which is preliminary data.</text>
</comment>
<name>A0AAW1SAJ8_9CHLO</name>
<evidence type="ECO:0000259" key="2">
    <source>
        <dbReference type="PROSITE" id="PS51925"/>
    </source>
</evidence>
<dbReference type="Gene3D" id="1.10.245.10">
    <property type="entry name" value="SWIB/MDM2 domain"/>
    <property type="match status" value="2"/>
</dbReference>
<feature type="compositionally biased region" description="Basic and acidic residues" evidence="1">
    <location>
        <begin position="183"/>
        <end position="208"/>
    </location>
</feature>
<gene>
    <name evidence="4" type="ORF">WJX74_002974</name>
</gene>
<keyword evidence="5" id="KW-1185">Reference proteome</keyword>
<dbReference type="PROSITE" id="PS51998">
    <property type="entry name" value="DEK_C"/>
    <property type="match status" value="1"/>
</dbReference>
<dbReference type="InterPro" id="IPR036885">
    <property type="entry name" value="SWIB_MDM2_dom_sf"/>
</dbReference>
<dbReference type="CDD" id="cd10567">
    <property type="entry name" value="SWIB-MDM2_like"/>
    <property type="match status" value="2"/>
</dbReference>
<dbReference type="Pfam" id="PF02201">
    <property type="entry name" value="SWIB"/>
    <property type="match status" value="2"/>
</dbReference>
<evidence type="ECO:0000313" key="4">
    <source>
        <dbReference type="EMBL" id="KAK9842825.1"/>
    </source>
</evidence>
<proteinExistence type="predicted"/>
<organism evidence="4 5">
    <name type="scientific">Apatococcus lobatus</name>
    <dbReference type="NCBI Taxonomy" id="904363"/>
    <lineage>
        <taxon>Eukaryota</taxon>
        <taxon>Viridiplantae</taxon>
        <taxon>Chlorophyta</taxon>
        <taxon>core chlorophytes</taxon>
        <taxon>Trebouxiophyceae</taxon>
        <taxon>Chlorellales</taxon>
        <taxon>Chlorellaceae</taxon>
        <taxon>Apatococcus</taxon>
    </lineage>
</organism>
<dbReference type="InterPro" id="IPR019835">
    <property type="entry name" value="SWIB_domain"/>
</dbReference>
<dbReference type="Pfam" id="PF08766">
    <property type="entry name" value="DEK_C"/>
    <property type="match status" value="1"/>
</dbReference>
<feature type="domain" description="DM2" evidence="2">
    <location>
        <begin position="108"/>
        <end position="184"/>
    </location>
</feature>
<sequence length="292" mass="32528">MPATDEDIVQQLRQLLQDIDTETTTERKLRTSLEAHFSEDLTSKKQVISEEVKRYLAEADARANANGDEGDEEPESDADADSDSKSGAKKGKRKIKPELPVKKKRKASTTGGSTLSAELSEFLGVKVMQRCQVVKRLWEYIKANNLQDPENKRRIIPDDKLQTLFTTPLDQLNMNKQLTRHILPKDPDAPPPTPKEKKPQKTPLDGEAKPATGLTKPVRVSPELGAWLGGVTAISRPQLTAAFWKYVKENGLQDPSNKKNIISDAKLKQLTGEDSFGGFGFMKLFSPHIIKD</sequence>
<dbReference type="InterPro" id="IPR014876">
    <property type="entry name" value="DEK_C"/>
</dbReference>
<evidence type="ECO:0000313" key="5">
    <source>
        <dbReference type="Proteomes" id="UP001438707"/>
    </source>
</evidence>
<feature type="domain" description="DEK-C" evidence="3">
    <location>
        <begin position="2"/>
        <end position="57"/>
    </location>
</feature>
<dbReference type="PANTHER" id="PTHR13844">
    <property type="entry name" value="SWI/SNF-RELATED MATRIX-ASSOCIATED ACTIN-DEPENDENT REGULATOR OF CHROMATIN SUBFAMILY D"/>
    <property type="match status" value="1"/>
</dbReference>
<dbReference type="SUPFAM" id="SSF47592">
    <property type="entry name" value="SWIB/MDM2 domain"/>
    <property type="match status" value="2"/>
</dbReference>
<dbReference type="SMART" id="SM00151">
    <property type="entry name" value="SWIB"/>
    <property type="match status" value="2"/>
</dbReference>
<dbReference type="Gene3D" id="1.10.10.60">
    <property type="entry name" value="Homeodomain-like"/>
    <property type="match status" value="1"/>
</dbReference>
<feature type="domain" description="DM2" evidence="2">
    <location>
        <begin position="213"/>
        <end position="291"/>
    </location>
</feature>
<accession>A0AAW1SAJ8</accession>
<feature type="region of interest" description="Disordered" evidence="1">
    <location>
        <begin position="59"/>
        <end position="112"/>
    </location>
</feature>
<dbReference type="InterPro" id="IPR003121">
    <property type="entry name" value="SWIB_MDM2_domain"/>
</dbReference>
<dbReference type="EMBL" id="JALJOS010000002">
    <property type="protein sequence ID" value="KAK9842825.1"/>
    <property type="molecule type" value="Genomic_DNA"/>
</dbReference>
<protein>
    <submittedName>
        <fullName evidence="4">Uncharacterized protein</fullName>
    </submittedName>
</protein>
<dbReference type="PROSITE" id="PS51925">
    <property type="entry name" value="SWIB_MDM2"/>
    <property type="match status" value="2"/>
</dbReference>
<feature type="compositionally biased region" description="Acidic residues" evidence="1">
    <location>
        <begin position="68"/>
        <end position="81"/>
    </location>
</feature>
<evidence type="ECO:0000256" key="1">
    <source>
        <dbReference type="SAM" id="MobiDB-lite"/>
    </source>
</evidence>
<feature type="region of interest" description="Disordered" evidence="1">
    <location>
        <begin position="182"/>
        <end position="216"/>
    </location>
</feature>
<dbReference type="Proteomes" id="UP001438707">
    <property type="component" value="Unassembled WGS sequence"/>
</dbReference>